<dbReference type="Gene3D" id="3.10.450.40">
    <property type="match status" value="1"/>
</dbReference>
<dbReference type="GO" id="GO:0009507">
    <property type="term" value="C:chloroplast"/>
    <property type="evidence" value="ECO:0007669"/>
    <property type="project" value="EnsemblPlants"/>
</dbReference>
<proteinExistence type="predicted"/>
<dbReference type="Pfam" id="PF11523">
    <property type="entry name" value="DUF3223"/>
    <property type="match status" value="1"/>
</dbReference>
<accession>A0A7N0T3K7</accession>
<dbReference type="InterPro" id="IPR044673">
    <property type="entry name" value="DCL-like"/>
</dbReference>
<evidence type="ECO:0000256" key="1">
    <source>
        <dbReference type="SAM" id="MobiDB-lite"/>
    </source>
</evidence>
<dbReference type="GO" id="GO:0003729">
    <property type="term" value="F:mRNA binding"/>
    <property type="evidence" value="ECO:0007669"/>
    <property type="project" value="EnsemblPlants"/>
</dbReference>
<evidence type="ECO:0000313" key="2">
    <source>
        <dbReference type="EnsemblPlants" id="Kaladp0021s0004.1.v1.1"/>
    </source>
</evidence>
<dbReference type="AlphaFoldDB" id="A0A7N0T3K7"/>
<feature type="region of interest" description="Disordered" evidence="1">
    <location>
        <begin position="76"/>
        <end position="98"/>
    </location>
</feature>
<dbReference type="Gramene" id="Kaladp0021s0004.1.v1.1">
    <property type="protein sequence ID" value="Kaladp0021s0004.1.v1.1"/>
    <property type="gene ID" value="Kaladp0021s0004.v1.1"/>
</dbReference>
<protein>
    <submittedName>
        <fullName evidence="2">Uncharacterized protein</fullName>
    </submittedName>
</protein>
<reference evidence="2" key="1">
    <citation type="submission" date="2021-01" db="UniProtKB">
        <authorList>
            <consortium name="EnsemblPlants"/>
        </authorList>
    </citation>
    <scope>IDENTIFICATION</scope>
</reference>
<sequence>MTSVSAPPSQPYLSSSWTSISHGSSSFALSVPVLQTTSRYPRLCALRTGSDGGKFASQDAFGSDFVLRKPTVLPALETGDDRRRDAGGVSGYEESKGRYGGKMEGVIDSVDWENRILEETVPLVGLVKMILHSGKYESGNRLSAEHENTILEKLLRFHPESIKKIGSGIDYITIGYHPEYESSRCLFIVRKDGKLVDFSFWKCIKGLIRENYPLYADTFISRHFRSGTS</sequence>
<dbReference type="GO" id="GO:0009658">
    <property type="term" value="P:chloroplast organization"/>
    <property type="evidence" value="ECO:0007669"/>
    <property type="project" value="EnsemblPlants"/>
</dbReference>
<evidence type="ECO:0000313" key="3">
    <source>
        <dbReference type="Proteomes" id="UP000594263"/>
    </source>
</evidence>
<dbReference type="EnsemblPlants" id="Kaladp0021s0004.1.v1.1">
    <property type="protein sequence ID" value="Kaladp0021s0004.1.v1.1"/>
    <property type="gene ID" value="Kaladp0021s0004.v1.1"/>
</dbReference>
<dbReference type="PANTHER" id="PTHR33415">
    <property type="entry name" value="PROTEIN EMBRYO DEFECTIVE 514"/>
    <property type="match status" value="1"/>
</dbReference>
<dbReference type="GO" id="GO:1901259">
    <property type="term" value="P:chloroplast rRNA processing"/>
    <property type="evidence" value="ECO:0007669"/>
    <property type="project" value="EnsemblPlants"/>
</dbReference>
<dbReference type="PANTHER" id="PTHR33415:SF15">
    <property type="entry name" value="PROTEIN DCL HOMOLOG, CHLOROPLASTIC"/>
    <property type="match status" value="1"/>
</dbReference>
<dbReference type="Proteomes" id="UP000594263">
    <property type="component" value="Unplaced"/>
</dbReference>
<name>A0A7N0T3K7_KALFE</name>
<keyword evidence="3" id="KW-1185">Reference proteome</keyword>
<organism evidence="2 3">
    <name type="scientific">Kalanchoe fedtschenkoi</name>
    <name type="common">Lavender scallops</name>
    <name type="synonym">South American air plant</name>
    <dbReference type="NCBI Taxonomy" id="63787"/>
    <lineage>
        <taxon>Eukaryota</taxon>
        <taxon>Viridiplantae</taxon>
        <taxon>Streptophyta</taxon>
        <taxon>Embryophyta</taxon>
        <taxon>Tracheophyta</taxon>
        <taxon>Spermatophyta</taxon>
        <taxon>Magnoliopsida</taxon>
        <taxon>eudicotyledons</taxon>
        <taxon>Gunneridae</taxon>
        <taxon>Pentapetalae</taxon>
        <taxon>Saxifragales</taxon>
        <taxon>Crassulaceae</taxon>
        <taxon>Kalanchoe</taxon>
    </lineage>
</organism>